<gene>
    <name evidence="6" type="primary">psuG</name>
    <name evidence="7" type="ORF">HHL28_11410</name>
</gene>
<dbReference type="Proteomes" id="UP000501891">
    <property type="component" value="Chromosome"/>
</dbReference>
<organism evidence="7 8">
    <name type="scientific">Aerophototrophica crusticola</name>
    <dbReference type="NCBI Taxonomy" id="1709002"/>
    <lineage>
        <taxon>Bacteria</taxon>
        <taxon>Pseudomonadati</taxon>
        <taxon>Pseudomonadota</taxon>
        <taxon>Alphaproteobacteria</taxon>
        <taxon>Rhodospirillales</taxon>
        <taxon>Rhodospirillaceae</taxon>
        <taxon>Aerophototrophica</taxon>
    </lineage>
</organism>
<comment type="subunit">
    <text evidence="6">Homotrimer.</text>
</comment>
<evidence type="ECO:0000256" key="6">
    <source>
        <dbReference type="HAMAP-Rule" id="MF_01876"/>
    </source>
</evidence>
<dbReference type="EC" id="4.2.1.70" evidence="6"/>
<dbReference type="HAMAP" id="MF_01876">
    <property type="entry name" value="PsiMP_glycosidase"/>
    <property type="match status" value="1"/>
</dbReference>
<evidence type="ECO:0000313" key="7">
    <source>
        <dbReference type="EMBL" id="QJE73614.1"/>
    </source>
</evidence>
<keyword evidence="1 6" id="KW-0479">Metal-binding</keyword>
<reference evidence="7" key="1">
    <citation type="submission" date="2020-04" db="EMBL/GenBank/DDBJ databases">
        <title>A desert anoxygenic phototrophic bacterium fixes CO2 using RubisCO under aerobic conditions.</title>
        <authorList>
            <person name="Tang K."/>
        </authorList>
    </citation>
    <scope>NUCLEOTIDE SEQUENCE [LARGE SCALE GENOMIC DNA]</scope>
    <source>
        <strain evidence="7">MIMtkB3</strain>
    </source>
</reference>
<evidence type="ECO:0000256" key="5">
    <source>
        <dbReference type="ARBA" id="ARBA00023295"/>
    </source>
</evidence>
<dbReference type="EMBL" id="CP051775">
    <property type="protein sequence ID" value="QJE73614.1"/>
    <property type="molecule type" value="Genomic_DNA"/>
</dbReference>
<dbReference type="InterPro" id="IPR022830">
    <property type="entry name" value="Indigdn_synthA-like"/>
</dbReference>
<sequence>MHDFLSIHPAVAAALRANQPVVALESTLISHGLPHPANVETALALEAAVRAAGALPATVAVLDGRIRVGLEAEDLERLAQPGVRKVSRRDLPLVLASGADGATTVAATMIAAELAGISVFATGGIGGVHRGVETTLDISADLEELSQTDVAVVCAGAKAILDLQKTLEYLETKGVPVIGFGTDRFPAFYTASLPLPVDGRVDSADDAARMLRAKWQLGLKGGVVIGVPIPEEAALDAEAVEAAIRQAVDEAENQGVRGKELTPFLLKRLEELTGGASLAANRALLLNNARVAGQIAVAYARQKAEMALPRKVTAPNKRPPGY</sequence>
<dbReference type="GO" id="GO:0004730">
    <property type="term" value="F:pseudouridylate synthase activity"/>
    <property type="evidence" value="ECO:0007669"/>
    <property type="project" value="UniProtKB-UniRule"/>
</dbReference>
<keyword evidence="4 6" id="KW-0456">Lyase</keyword>
<evidence type="ECO:0000256" key="4">
    <source>
        <dbReference type="ARBA" id="ARBA00023239"/>
    </source>
</evidence>
<dbReference type="GO" id="GO:0016798">
    <property type="term" value="F:hydrolase activity, acting on glycosyl bonds"/>
    <property type="evidence" value="ECO:0007669"/>
    <property type="project" value="UniProtKB-KW"/>
</dbReference>
<comment type="function">
    <text evidence="6">Catalyzes the reversible cleavage of pseudouridine 5'-phosphate (PsiMP) to ribose 5-phosphate and uracil. Functions biologically in the cleavage direction, as part of a pseudouridine degradation pathway.</text>
</comment>
<evidence type="ECO:0000256" key="2">
    <source>
        <dbReference type="ARBA" id="ARBA00022801"/>
    </source>
</evidence>
<dbReference type="InterPro" id="IPR007342">
    <property type="entry name" value="PsuG"/>
</dbReference>
<feature type="binding site" evidence="6">
    <location>
        <position position="105"/>
    </location>
    <ligand>
        <name>substrate</name>
    </ligand>
</feature>
<dbReference type="SUPFAM" id="SSF110581">
    <property type="entry name" value="Indigoidine synthase A-like"/>
    <property type="match status" value="1"/>
</dbReference>
<feature type="binding site" evidence="6">
    <location>
        <begin position="139"/>
        <end position="141"/>
    </location>
    <ligand>
        <name>substrate</name>
    </ligand>
</feature>
<evidence type="ECO:0000256" key="3">
    <source>
        <dbReference type="ARBA" id="ARBA00023211"/>
    </source>
</evidence>
<keyword evidence="2 6" id="KW-0378">Hydrolase</keyword>
<dbReference type="GO" id="GO:0005737">
    <property type="term" value="C:cytoplasm"/>
    <property type="evidence" value="ECO:0007669"/>
    <property type="project" value="TreeGrafter"/>
</dbReference>
<keyword evidence="3 6" id="KW-0464">Manganese</keyword>
<dbReference type="Gene3D" id="3.40.1790.10">
    <property type="entry name" value="Indigoidine synthase domain"/>
    <property type="match status" value="1"/>
</dbReference>
<feature type="binding site" evidence="6">
    <location>
        <position position="137"/>
    </location>
    <ligand>
        <name>Mn(2+)</name>
        <dbReference type="ChEBI" id="CHEBI:29035"/>
    </ligand>
</feature>
<feature type="binding site" evidence="6">
    <location>
        <position position="85"/>
    </location>
    <ligand>
        <name>substrate</name>
    </ligand>
</feature>
<comment type="cofactor">
    <cofactor evidence="6">
        <name>Mn(2+)</name>
        <dbReference type="ChEBI" id="CHEBI:29035"/>
    </cofactor>
    <text evidence="6">Binds 1 Mn(2+) ion per subunit.</text>
</comment>
<dbReference type="GO" id="GO:0046113">
    <property type="term" value="P:nucleobase catabolic process"/>
    <property type="evidence" value="ECO:0007669"/>
    <property type="project" value="UniProtKB-UniRule"/>
</dbReference>
<evidence type="ECO:0000256" key="1">
    <source>
        <dbReference type="ARBA" id="ARBA00022723"/>
    </source>
</evidence>
<dbReference type="PANTHER" id="PTHR42909:SF1">
    <property type="entry name" value="CARBOHYDRATE KINASE PFKB DOMAIN-CONTAINING PROTEIN"/>
    <property type="match status" value="1"/>
</dbReference>
<comment type="catalytic activity">
    <reaction evidence="6">
        <text>D-ribose 5-phosphate + uracil = psi-UMP + H2O</text>
        <dbReference type="Rhea" id="RHEA:18337"/>
        <dbReference type="ChEBI" id="CHEBI:15377"/>
        <dbReference type="ChEBI" id="CHEBI:17568"/>
        <dbReference type="ChEBI" id="CHEBI:58380"/>
        <dbReference type="ChEBI" id="CHEBI:78346"/>
        <dbReference type="EC" id="4.2.1.70"/>
    </reaction>
</comment>
<feature type="active site" description="Proton donor" evidence="6">
    <location>
        <position position="25"/>
    </location>
</feature>
<dbReference type="AlphaFoldDB" id="A0A858R8C4"/>
<name>A0A858R8C4_9PROT</name>
<dbReference type="KEGG" id="acru:HHL28_11410"/>
<dbReference type="GO" id="GO:0046872">
    <property type="term" value="F:metal ion binding"/>
    <property type="evidence" value="ECO:0007669"/>
    <property type="project" value="UniProtKB-KW"/>
</dbReference>
<dbReference type="PANTHER" id="PTHR42909">
    <property type="entry name" value="ZGC:136858"/>
    <property type="match status" value="1"/>
</dbReference>
<feature type="active site" description="Nucleophile" evidence="6">
    <location>
        <position position="158"/>
    </location>
</feature>
<accession>A0A858R8C4</accession>
<comment type="similarity">
    <text evidence="6">Belongs to the pseudouridine-5'-phosphate glycosidase family.</text>
</comment>
<protein>
    <recommendedName>
        <fullName evidence="6">Pseudouridine-5'-phosphate glycosidase</fullName>
        <shortName evidence="6">PsiMP glycosidase</shortName>
        <ecNumber evidence="6">4.2.1.70</ecNumber>
    </recommendedName>
</protein>
<keyword evidence="8" id="KW-1185">Reference proteome</keyword>
<dbReference type="Pfam" id="PF04227">
    <property type="entry name" value="Indigoidine_A"/>
    <property type="match status" value="1"/>
</dbReference>
<keyword evidence="5 6" id="KW-0326">Glycosidase</keyword>
<evidence type="ECO:0000313" key="8">
    <source>
        <dbReference type="Proteomes" id="UP000501891"/>
    </source>
</evidence>
<proteinExistence type="inferred from homology"/>